<keyword evidence="10" id="KW-0520">NAD</keyword>
<dbReference type="GO" id="GO:0008750">
    <property type="term" value="F:proton-translocating NAD(P)+ transhydrogenase activity"/>
    <property type="evidence" value="ECO:0007669"/>
    <property type="project" value="UniProtKB-EC"/>
</dbReference>
<comment type="function">
    <text evidence="1">The transhydrogenation between NADH and NADP is coupled to respiration and ATP hydrolysis and functions as a proton pump across the membrane.</text>
</comment>
<dbReference type="GO" id="GO:0050661">
    <property type="term" value="F:NADP binding"/>
    <property type="evidence" value="ECO:0007669"/>
    <property type="project" value="TreeGrafter"/>
</dbReference>
<evidence type="ECO:0000256" key="5">
    <source>
        <dbReference type="ARBA" id="ARBA00022519"/>
    </source>
</evidence>
<comment type="catalytic activity">
    <reaction evidence="12">
        <text>NAD(+) + NADPH + H(+)(in) = NADH + NADP(+) + H(+)(out)</text>
        <dbReference type="Rhea" id="RHEA:47992"/>
        <dbReference type="ChEBI" id="CHEBI:15378"/>
        <dbReference type="ChEBI" id="CHEBI:57540"/>
        <dbReference type="ChEBI" id="CHEBI:57783"/>
        <dbReference type="ChEBI" id="CHEBI:57945"/>
        <dbReference type="ChEBI" id="CHEBI:58349"/>
        <dbReference type="EC" id="7.1.1.1"/>
    </reaction>
</comment>
<dbReference type="GO" id="GO:0005886">
    <property type="term" value="C:plasma membrane"/>
    <property type="evidence" value="ECO:0007669"/>
    <property type="project" value="UniProtKB-SubCell"/>
</dbReference>
<feature type="transmembrane region" description="Helical" evidence="14">
    <location>
        <begin position="6"/>
        <end position="24"/>
    </location>
</feature>
<keyword evidence="6 14" id="KW-0812">Transmembrane</keyword>
<evidence type="ECO:0000259" key="15">
    <source>
        <dbReference type="Pfam" id="PF12769"/>
    </source>
</evidence>
<dbReference type="AlphaFoldDB" id="A0A6P2C520"/>
<evidence type="ECO:0000256" key="3">
    <source>
        <dbReference type="ARBA" id="ARBA00012943"/>
    </source>
</evidence>
<protein>
    <recommendedName>
        <fullName evidence="3">proton-translocating NAD(P)(+) transhydrogenase</fullName>
        <ecNumber evidence="3">7.1.1.1</ecNumber>
    </recommendedName>
</protein>
<evidence type="ECO:0000256" key="6">
    <source>
        <dbReference type="ARBA" id="ARBA00022692"/>
    </source>
</evidence>
<dbReference type="PANTHER" id="PTHR10160:SF19">
    <property type="entry name" value="PROTON-TRANSLOCATING NAD(P)(+) TRANSHYDROGENASE"/>
    <property type="match status" value="1"/>
</dbReference>
<feature type="transmembrane region" description="Helical" evidence="14">
    <location>
        <begin position="62"/>
        <end position="83"/>
    </location>
</feature>
<dbReference type="PANTHER" id="PTHR10160">
    <property type="entry name" value="NAD(P) TRANSHYDROGENASE"/>
    <property type="match status" value="1"/>
</dbReference>
<organism evidence="16 17">
    <name type="scientific">Trebonia kvetii</name>
    <dbReference type="NCBI Taxonomy" id="2480626"/>
    <lineage>
        <taxon>Bacteria</taxon>
        <taxon>Bacillati</taxon>
        <taxon>Actinomycetota</taxon>
        <taxon>Actinomycetes</taxon>
        <taxon>Streptosporangiales</taxon>
        <taxon>Treboniaceae</taxon>
        <taxon>Trebonia</taxon>
    </lineage>
</organism>
<dbReference type="OrthoDB" id="9804592at2"/>
<comment type="subcellular location">
    <subcellularLocation>
        <location evidence="2">Cell inner membrane</location>
        <topology evidence="2">Multi-pass membrane protein</topology>
    </subcellularLocation>
</comment>
<evidence type="ECO:0000256" key="10">
    <source>
        <dbReference type="ARBA" id="ARBA00023027"/>
    </source>
</evidence>
<dbReference type="Pfam" id="PF12769">
    <property type="entry name" value="PNTB_4TM"/>
    <property type="match status" value="1"/>
</dbReference>
<comment type="caution">
    <text evidence="16">The sequence shown here is derived from an EMBL/GenBank/DDBJ whole genome shotgun (WGS) entry which is preliminary data.</text>
</comment>
<evidence type="ECO:0000313" key="17">
    <source>
        <dbReference type="Proteomes" id="UP000460272"/>
    </source>
</evidence>
<sequence>MSTALVTDLTIFVLALLVGIEVIGKVPATLHTPLMSAANSIHGIVLAGALLIGLTAHNVVGYVLAFIAAFFAAANVVGGYLVTGRMLKMFRRKAQPAPAAAGAPGAGVTAAAGAAGAVGATPTGGKASANGHAATAAASQQDKQA</sequence>
<dbReference type="RefSeq" id="WP_145851229.1">
    <property type="nucleotide sequence ID" value="NZ_RPFW01000001.1"/>
</dbReference>
<keyword evidence="9 14" id="KW-1133">Transmembrane helix</keyword>
<keyword evidence="4" id="KW-1003">Cell membrane</keyword>
<keyword evidence="11 14" id="KW-0472">Membrane</keyword>
<gene>
    <name evidence="16" type="ORF">EAS64_03365</name>
</gene>
<evidence type="ECO:0000313" key="16">
    <source>
        <dbReference type="EMBL" id="TVZ06474.1"/>
    </source>
</evidence>
<name>A0A6P2C520_9ACTN</name>
<evidence type="ECO:0000256" key="2">
    <source>
        <dbReference type="ARBA" id="ARBA00004429"/>
    </source>
</evidence>
<feature type="domain" description="NAD(P) transhydrogenase alpha subunit C-terminal" evidence="15">
    <location>
        <begin position="9"/>
        <end position="92"/>
    </location>
</feature>
<evidence type="ECO:0000256" key="7">
    <source>
        <dbReference type="ARBA" id="ARBA00022857"/>
    </source>
</evidence>
<dbReference type="InterPro" id="IPR024605">
    <property type="entry name" value="NADP_transhyd_a_C"/>
</dbReference>
<evidence type="ECO:0000256" key="13">
    <source>
        <dbReference type="SAM" id="MobiDB-lite"/>
    </source>
</evidence>
<dbReference type="EC" id="7.1.1.1" evidence="3"/>
<evidence type="ECO:0000256" key="11">
    <source>
        <dbReference type="ARBA" id="ARBA00023136"/>
    </source>
</evidence>
<evidence type="ECO:0000256" key="14">
    <source>
        <dbReference type="SAM" id="Phobius"/>
    </source>
</evidence>
<proteinExistence type="predicted"/>
<feature type="region of interest" description="Disordered" evidence="13">
    <location>
        <begin position="123"/>
        <end position="145"/>
    </location>
</feature>
<accession>A0A6P2C520</accession>
<keyword evidence="5" id="KW-0997">Cell inner membrane</keyword>
<keyword evidence="8" id="KW-1278">Translocase</keyword>
<evidence type="ECO:0000256" key="4">
    <source>
        <dbReference type="ARBA" id="ARBA00022475"/>
    </source>
</evidence>
<keyword evidence="17" id="KW-1185">Reference proteome</keyword>
<dbReference type="Proteomes" id="UP000460272">
    <property type="component" value="Unassembled WGS sequence"/>
</dbReference>
<evidence type="ECO:0000256" key="12">
    <source>
        <dbReference type="ARBA" id="ARBA00048202"/>
    </source>
</evidence>
<evidence type="ECO:0000256" key="1">
    <source>
        <dbReference type="ARBA" id="ARBA00003943"/>
    </source>
</evidence>
<evidence type="ECO:0000256" key="9">
    <source>
        <dbReference type="ARBA" id="ARBA00022989"/>
    </source>
</evidence>
<feature type="transmembrane region" description="Helical" evidence="14">
    <location>
        <begin position="36"/>
        <end position="56"/>
    </location>
</feature>
<keyword evidence="7" id="KW-0521">NADP</keyword>
<dbReference type="GO" id="GO:0006740">
    <property type="term" value="P:NADPH regeneration"/>
    <property type="evidence" value="ECO:0007669"/>
    <property type="project" value="TreeGrafter"/>
</dbReference>
<dbReference type="EMBL" id="RPFW01000001">
    <property type="protein sequence ID" value="TVZ06474.1"/>
    <property type="molecule type" value="Genomic_DNA"/>
</dbReference>
<evidence type="ECO:0000256" key="8">
    <source>
        <dbReference type="ARBA" id="ARBA00022967"/>
    </source>
</evidence>
<reference evidence="16 17" key="1">
    <citation type="submission" date="2018-11" db="EMBL/GenBank/DDBJ databases">
        <title>Trebonia kvetii gen.nov., sp.nov., a novel acidophilic actinobacterium, and proposal of the new actinobacterial family Treboniaceae fam. nov.</title>
        <authorList>
            <person name="Rapoport D."/>
            <person name="Sagova-Mareckova M."/>
            <person name="Sedlacek I."/>
            <person name="Provaznik J."/>
            <person name="Kralova S."/>
            <person name="Pavlinic D."/>
            <person name="Benes V."/>
            <person name="Kopecky J."/>
        </authorList>
    </citation>
    <scope>NUCLEOTIDE SEQUENCE [LARGE SCALE GENOMIC DNA]</scope>
    <source>
        <strain evidence="16 17">15Tr583</strain>
    </source>
</reference>